<evidence type="ECO:0000313" key="1">
    <source>
        <dbReference type="EnsemblMetazoa" id="RPRC004213-PA"/>
    </source>
</evidence>
<dbReference type="Proteomes" id="UP000015103">
    <property type="component" value="Unassembled WGS sequence"/>
</dbReference>
<evidence type="ECO:0000313" key="2">
    <source>
        <dbReference type="Proteomes" id="UP000015103"/>
    </source>
</evidence>
<dbReference type="HOGENOM" id="CLU_2021065_0_0_1"/>
<dbReference type="AlphaFoldDB" id="T1HJJ1"/>
<name>T1HJJ1_RHOPR</name>
<sequence>MEIIVCLKLKCIRNLLSLLVGGKELYARCTNTTDGHKDKCPARTSYTYQMIRDLLNNALIRNLLWLLDLTLDTTYLHCGKRGCLKLLCGSEASAAVMSFNLFVQILIRNDLNNDQYRKALEQM</sequence>
<dbReference type="VEuPathDB" id="VectorBase:RPRC004213"/>
<dbReference type="EMBL" id="ACPB03013947">
    <property type="status" value="NOT_ANNOTATED_CDS"/>
    <property type="molecule type" value="Genomic_DNA"/>
</dbReference>
<organism evidence="1 2">
    <name type="scientific">Rhodnius prolixus</name>
    <name type="common">Triatomid bug</name>
    <dbReference type="NCBI Taxonomy" id="13249"/>
    <lineage>
        <taxon>Eukaryota</taxon>
        <taxon>Metazoa</taxon>
        <taxon>Ecdysozoa</taxon>
        <taxon>Arthropoda</taxon>
        <taxon>Hexapoda</taxon>
        <taxon>Insecta</taxon>
        <taxon>Pterygota</taxon>
        <taxon>Neoptera</taxon>
        <taxon>Paraneoptera</taxon>
        <taxon>Hemiptera</taxon>
        <taxon>Heteroptera</taxon>
        <taxon>Panheteroptera</taxon>
        <taxon>Cimicomorpha</taxon>
        <taxon>Reduviidae</taxon>
        <taxon>Triatominae</taxon>
        <taxon>Rhodnius</taxon>
    </lineage>
</organism>
<proteinExistence type="predicted"/>
<keyword evidence="2" id="KW-1185">Reference proteome</keyword>
<protein>
    <submittedName>
        <fullName evidence="1">Uncharacterized protein</fullName>
    </submittedName>
</protein>
<accession>T1HJJ1</accession>
<dbReference type="EMBL" id="ACPB03013949">
    <property type="status" value="NOT_ANNOTATED_CDS"/>
    <property type="molecule type" value="Genomic_DNA"/>
</dbReference>
<dbReference type="InParanoid" id="T1HJJ1"/>
<dbReference type="EMBL" id="ACPB03013948">
    <property type="status" value="NOT_ANNOTATED_CDS"/>
    <property type="molecule type" value="Genomic_DNA"/>
</dbReference>
<reference evidence="1" key="1">
    <citation type="submission" date="2015-05" db="UniProtKB">
        <authorList>
            <consortium name="EnsemblMetazoa"/>
        </authorList>
    </citation>
    <scope>IDENTIFICATION</scope>
</reference>
<dbReference type="EnsemblMetazoa" id="RPRC004213-RA">
    <property type="protein sequence ID" value="RPRC004213-PA"/>
    <property type="gene ID" value="RPRC004213"/>
</dbReference>